<reference evidence="4" key="1">
    <citation type="journal article" date="2023" name="Mol. Phylogenet. Evol.">
        <title>Genome-scale phylogeny and comparative genomics of the fungal order Sordariales.</title>
        <authorList>
            <person name="Hensen N."/>
            <person name="Bonometti L."/>
            <person name="Westerberg I."/>
            <person name="Brannstrom I.O."/>
            <person name="Guillou S."/>
            <person name="Cros-Aarteil S."/>
            <person name="Calhoun S."/>
            <person name="Haridas S."/>
            <person name="Kuo A."/>
            <person name="Mondo S."/>
            <person name="Pangilinan J."/>
            <person name="Riley R."/>
            <person name="LaButti K."/>
            <person name="Andreopoulos B."/>
            <person name="Lipzen A."/>
            <person name="Chen C."/>
            <person name="Yan M."/>
            <person name="Daum C."/>
            <person name="Ng V."/>
            <person name="Clum A."/>
            <person name="Steindorff A."/>
            <person name="Ohm R.A."/>
            <person name="Martin F."/>
            <person name="Silar P."/>
            <person name="Natvig D.O."/>
            <person name="Lalanne C."/>
            <person name="Gautier V."/>
            <person name="Ament-Velasquez S.L."/>
            <person name="Kruys A."/>
            <person name="Hutchinson M.I."/>
            <person name="Powell A.J."/>
            <person name="Barry K."/>
            <person name="Miller A.N."/>
            <person name="Grigoriev I.V."/>
            <person name="Debuchy R."/>
            <person name="Gladieux P."/>
            <person name="Hiltunen Thoren M."/>
            <person name="Johannesson H."/>
        </authorList>
    </citation>
    <scope>NUCLEOTIDE SEQUENCE [LARGE SCALE GENOMIC DNA]</scope>
    <source>
        <strain evidence="4">CBS 284.82</strain>
    </source>
</reference>
<accession>A0AAN6SL73</accession>
<organism evidence="3 4">
    <name type="scientific">Parachaetomium inaequale</name>
    <dbReference type="NCBI Taxonomy" id="2588326"/>
    <lineage>
        <taxon>Eukaryota</taxon>
        <taxon>Fungi</taxon>
        <taxon>Dikarya</taxon>
        <taxon>Ascomycota</taxon>
        <taxon>Pezizomycotina</taxon>
        <taxon>Sordariomycetes</taxon>
        <taxon>Sordariomycetidae</taxon>
        <taxon>Sordariales</taxon>
        <taxon>Chaetomiaceae</taxon>
        <taxon>Parachaetomium</taxon>
    </lineage>
</organism>
<comment type="caution">
    <text evidence="3">The sequence shown here is derived from an EMBL/GenBank/DDBJ whole genome shotgun (WGS) entry which is preliminary data.</text>
</comment>
<evidence type="ECO:0000313" key="3">
    <source>
        <dbReference type="EMBL" id="KAK4031185.1"/>
    </source>
</evidence>
<evidence type="ECO:0000259" key="2">
    <source>
        <dbReference type="Pfam" id="PF25545"/>
    </source>
</evidence>
<evidence type="ECO:0000256" key="1">
    <source>
        <dbReference type="SAM" id="MobiDB-lite"/>
    </source>
</evidence>
<protein>
    <recommendedName>
        <fullName evidence="2">DUF7924 domain-containing protein</fullName>
    </recommendedName>
</protein>
<evidence type="ECO:0000313" key="4">
    <source>
        <dbReference type="Proteomes" id="UP001303115"/>
    </source>
</evidence>
<dbReference type="Proteomes" id="UP001303115">
    <property type="component" value="Unassembled WGS sequence"/>
</dbReference>
<gene>
    <name evidence="3" type="ORF">C8A01DRAFT_51631</name>
</gene>
<dbReference type="InterPro" id="IPR057684">
    <property type="entry name" value="DUF7924"/>
</dbReference>
<keyword evidence="4" id="KW-1185">Reference proteome</keyword>
<feature type="region of interest" description="Disordered" evidence="1">
    <location>
        <begin position="1"/>
        <end position="44"/>
    </location>
</feature>
<sequence length="155" mass="17735">MRIGRRLARDSLARRHRRRGPAATGSPSDQKPREEKSAPYRDPRYKTLLETKGSFMDKSELGIIDESKTLCQTLLETAQAEPQDSLFHRNEARVSRDVTPLINDSIPLTSTRPQPDYSVGFRRDAFTEDQLAKLSPFIGDFIAGDQFFFMATYYM</sequence>
<dbReference type="AlphaFoldDB" id="A0AAN6SL73"/>
<feature type="domain" description="DUF7924" evidence="2">
    <location>
        <begin position="103"/>
        <end position="155"/>
    </location>
</feature>
<name>A0AAN6SL73_9PEZI</name>
<dbReference type="EMBL" id="MU855018">
    <property type="protein sequence ID" value="KAK4031185.1"/>
    <property type="molecule type" value="Genomic_DNA"/>
</dbReference>
<feature type="compositionally biased region" description="Basic and acidic residues" evidence="1">
    <location>
        <begin position="30"/>
        <end position="44"/>
    </location>
</feature>
<dbReference type="Pfam" id="PF25545">
    <property type="entry name" value="DUF7924"/>
    <property type="match status" value="1"/>
</dbReference>
<proteinExistence type="predicted"/>